<feature type="domain" description="ARB-07466-like C-terminal" evidence="2">
    <location>
        <begin position="184"/>
        <end position="280"/>
    </location>
</feature>
<feature type="compositionally biased region" description="Basic and acidic residues" evidence="1">
    <location>
        <begin position="65"/>
        <end position="76"/>
    </location>
</feature>
<dbReference type="Proteomes" id="UP000589626">
    <property type="component" value="Unassembled WGS sequence"/>
</dbReference>
<gene>
    <name evidence="3" type="ORF">FHU40_003719</name>
</gene>
<dbReference type="Pfam" id="PF26571">
    <property type="entry name" value="VldE"/>
    <property type="match status" value="1"/>
</dbReference>
<organism evidence="3 4">
    <name type="scientific">Nocardioides soli</name>
    <dbReference type="NCBI Taxonomy" id="1036020"/>
    <lineage>
        <taxon>Bacteria</taxon>
        <taxon>Bacillati</taxon>
        <taxon>Actinomycetota</taxon>
        <taxon>Actinomycetes</taxon>
        <taxon>Propionibacteriales</taxon>
        <taxon>Nocardioidaceae</taxon>
        <taxon>Nocardioides</taxon>
    </lineage>
</organism>
<sequence length="288" mass="31007">MADHRHKRETSARRKPRAALVAAPIALLATGSAVTLGVLSSEPVRDIPVAQDAASISGAATREPGASRDESRLDTPRERKAFQKAVDRSARVVATRSAVRKADTRLWTTTDLNLWTGSGDFAAKDGETKAGKRVLVTGRRASGRVEIVVEGESRWVTQGYLSQEKPTAALSVEGNCTNGTSVSPGVSPNIVAVHEAVCANFPEISTYGTFRGDGEHSQGLAVDIMVSGDRGWQVANFVRENFGALGVNYVIYSQRIWSVERSGEGWRAMSNRGSATANHYDHVHVTTY</sequence>
<dbReference type="AlphaFoldDB" id="A0A7W4VY28"/>
<evidence type="ECO:0000259" key="2">
    <source>
        <dbReference type="Pfam" id="PF26571"/>
    </source>
</evidence>
<evidence type="ECO:0000313" key="3">
    <source>
        <dbReference type="EMBL" id="MBB3043901.1"/>
    </source>
</evidence>
<comment type="caution">
    <text evidence="3">The sequence shown here is derived from an EMBL/GenBank/DDBJ whole genome shotgun (WGS) entry which is preliminary data.</text>
</comment>
<dbReference type="EMBL" id="JACHWR010000002">
    <property type="protein sequence ID" value="MBB3043901.1"/>
    <property type="molecule type" value="Genomic_DNA"/>
</dbReference>
<name>A0A7W4VY28_9ACTN</name>
<feature type="region of interest" description="Disordered" evidence="1">
    <location>
        <begin position="55"/>
        <end position="76"/>
    </location>
</feature>
<protein>
    <submittedName>
        <fullName evidence="3">Uncharacterized protein YraI</fullName>
    </submittedName>
</protein>
<accession>A0A7W4VY28</accession>
<evidence type="ECO:0000256" key="1">
    <source>
        <dbReference type="SAM" id="MobiDB-lite"/>
    </source>
</evidence>
<dbReference type="RefSeq" id="WP_183593661.1">
    <property type="nucleotide sequence ID" value="NZ_JACHWR010000002.1"/>
</dbReference>
<keyword evidence="4" id="KW-1185">Reference proteome</keyword>
<evidence type="ECO:0000313" key="4">
    <source>
        <dbReference type="Proteomes" id="UP000589626"/>
    </source>
</evidence>
<dbReference type="InterPro" id="IPR058593">
    <property type="entry name" value="ARB_07466-like_C"/>
</dbReference>
<proteinExistence type="predicted"/>
<reference evidence="3 4" key="1">
    <citation type="submission" date="2020-08" db="EMBL/GenBank/DDBJ databases">
        <title>Sequencing the genomes of 1000 actinobacteria strains.</title>
        <authorList>
            <person name="Klenk H.-P."/>
        </authorList>
    </citation>
    <scope>NUCLEOTIDE SEQUENCE [LARGE SCALE GENOMIC DNA]</scope>
    <source>
        <strain evidence="3 4">DSM 105498</strain>
    </source>
</reference>